<organism evidence="3 4">
    <name type="scientific">Caenorhabditis auriculariae</name>
    <dbReference type="NCBI Taxonomy" id="2777116"/>
    <lineage>
        <taxon>Eukaryota</taxon>
        <taxon>Metazoa</taxon>
        <taxon>Ecdysozoa</taxon>
        <taxon>Nematoda</taxon>
        <taxon>Chromadorea</taxon>
        <taxon>Rhabditida</taxon>
        <taxon>Rhabditina</taxon>
        <taxon>Rhabditomorpha</taxon>
        <taxon>Rhabditoidea</taxon>
        <taxon>Rhabditidae</taxon>
        <taxon>Peloderinae</taxon>
        <taxon>Caenorhabditis</taxon>
    </lineage>
</organism>
<feature type="region of interest" description="Disordered" evidence="1">
    <location>
        <begin position="42"/>
        <end position="107"/>
    </location>
</feature>
<dbReference type="AlphaFoldDB" id="A0A8S1H485"/>
<sequence length="238" mass="27445">MQLTLELLLASLSAAFAIGYSTNIYGRPQYYDVEQYNPLFGTHDNDNNVELSSGRQDHKKNRGKKNDDSSDGDDNKSFQPKKYEKNDHGKKEYRNKDHEKKDYDKKDYGKKDYDRKYSKKEVKPHPVCGRCDDIKTRRRFPRDRATTAEYMLDKKGCRWALITCSDTVSKLQLVASDEIIGEGINMQFYAKCDDEKWKMRTVQHEWVRFKGAVCKKPPSETSTSTTSTTTTKPPVGGP</sequence>
<comment type="caution">
    <text evidence="3">The sequence shown here is derived from an EMBL/GenBank/DDBJ whole genome shotgun (WGS) entry which is preliminary data.</text>
</comment>
<evidence type="ECO:0000313" key="3">
    <source>
        <dbReference type="EMBL" id="CAD6190519.1"/>
    </source>
</evidence>
<evidence type="ECO:0000256" key="1">
    <source>
        <dbReference type="SAM" id="MobiDB-lite"/>
    </source>
</evidence>
<dbReference type="EMBL" id="CAJGYM010000016">
    <property type="protein sequence ID" value="CAD6190519.1"/>
    <property type="molecule type" value="Genomic_DNA"/>
</dbReference>
<protein>
    <submittedName>
        <fullName evidence="3">Uncharacterized protein</fullName>
    </submittedName>
</protein>
<evidence type="ECO:0000313" key="4">
    <source>
        <dbReference type="Proteomes" id="UP000835052"/>
    </source>
</evidence>
<accession>A0A8S1H485</accession>
<gene>
    <name evidence="3" type="ORF">CAUJ_LOCUS6438</name>
</gene>
<proteinExistence type="predicted"/>
<feature type="signal peptide" evidence="2">
    <location>
        <begin position="1"/>
        <end position="19"/>
    </location>
</feature>
<keyword evidence="2" id="KW-0732">Signal</keyword>
<name>A0A8S1H485_9PELO</name>
<feature type="region of interest" description="Disordered" evidence="1">
    <location>
        <begin position="215"/>
        <end position="238"/>
    </location>
</feature>
<evidence type="ECO:0000256" key="2">
    <source>
        <dbReference type="SAM" id="SignalP"/>
    </source>
</evidence>
<keyword evidence="4" id="KW-1185">Reference proteome</keyword>
<dbReference type="Proteomes" id="UP000835052">
    <property type="component" value="Unassembled WGS sequence"/>
</dbReference>
<feature type="chain" id="PRO_5035794166" evidence="2">
    <location>
        <begin position="20"/>
        <end position="238"/>
    </location>
</feature>
<feature type="compositionally biased region" description="Basic and acidic residues" evidence="1">
    <location>
        <begin position="64"/>
        <end position="107"/>
    </location>
</feature>
<reference evidence="3" key="1">
    <citation type="submission" date="2020-10" db="EMBL/GenBank/DDBJ databases">
        <authorList>
            <person name="Kikuchi T."/>
        </authorList>
    </citation>
    <scope>NUCLEOTIDE SEQUENCE</scope>
    <source>
        <strain evidence="3">NKZ352</strain>
    </source>
</reference>